<dbReference type="NCBIfam" id="NF000642">
    <property type="entry name" value="PRK00024.1"/>
    <property type="match status" value="1"/>
</dbReference>
<dbReference type="PROSITE" id="PS50249">
    <property type="entry name" value="MPN"/>
    <property type="match status" value="1"/>
</dbReference>
<protein>
    <submittedName>
        <fullName evidence="9">DNA repair protein, RadC</fullName>
    </submittedName>
</protein>
<keyword evidence="6" id="KW-0482">Metalloprotease</keyword>
<dbReference type="GO" id="GO:0008237">
    <property type="term" value="F:metallopeptidase activity"/>
    <property type="evidence" value="ECO:0007669"/>
    <property type="project" value="UniProtKB-KW"/>
</dbReference>
<evidence type="ECO:0000256" key="1">
    <source>
        <dbReference type="ARBA" id="ARBA00010243"/>
    </source>
</evidence>
<proteinExistence type="inferred from homology"/>
<dbReference type="PANTHER" id="PTHR30471:SF3">
    <property type="entry name" value="UPF0758 PROTEIN YEES-RELATED"/>
    <property type="match status" value="1"/>
</dbReference>
<dbReference type="Proteomes" id="UP000245622">
    <property type="component" value="Chromosome 1"/>
</dbReference>
<dbReference type="PROSITE" id="PS01302">
    <property type="entry name" value="UPF0758"/>
    <property type="match status" value="1"/>
</dbReference>
<dbReference type="InterPro" id="IPR025657">
    <property type="entry name" value="RadC_JAB"/>
</dbReference>
<keyword evidence="4" id="KW-0378">Hydrolase</keyword>
<keyword evidence="5" id="KW-0862">Zinc</keyword>
<evidence type="ECO:0000313" key="9">
    <source>
        <dbReference type="EMBL" id="CED93155.1"/>
    </source>
</evidence>
<dbReference type="InterPro" id="IPR020891">
    <property type="entry name" value="UPF0758_CS"/>
</dbReference>
<gene>
    <name evidence="9" type="ORF">CRIB_399</name>
</gene>
<evidence type="ECO:0000256" key="6">
    <source>
        <dbReference type="ARBA" id="ARBA00023049"/>
    </source>
</evidence>
<dbReference type="PANTHER" id="PTHR30471">
    <property type="entry name" value="DNA REPAIR PROTEIN RADC"/>
    <property type="match status" value="1"/>
</dbReference>
<dbReference type="InterPro" id="IPR037518">
    <property type="entry name" value="MPN"/>
</dbReference>
<accession>A0A1V1HYY3</accession>
<dbReference type="InterPro" id="IPR046778">
    <property type="entry name" value="UPF0758_N"/>
</dbReference>
<organism evidence="9 10">
    <name type="scientific">Romboutsia ilealis</name>
    <dbReference type="NCBI Taxonomy" id="1115758"/>
    <lineage>
        <taxon>Bacteria</taxon>
        <taxon>Bacillati</taxon>
        <taxon>Bacillota</taxon>
        <taxon>Clostridia</taxon>
        <taxon>Peptostreptococcales</taxon>
        <taxon>Peptostreptococcaceae</taxon>
        <taxon>Romboutsia</taxon>
    </lineage>
</organism>
<dbReference type="CDD" id="cd08071">
    <property type="entry name" value="MPN_DUF2466"/>
    <property type="match status" value="1"/>
</dbReference>
<evidence type="ECO:0000256" key="4">
    <source>
        <dbReference type="ARBA" id="ARBA00022801"/>
    </source>
</evidence>
<keyword evidence="10" id="KW-1185">Reference proteome</keyword>
<comment type="similarity">
    <text evidence="1 7">Belongs to the UPF0758 family.</text>
</comment>
<evidence type="ECO:0000256" key="5">
    <source>
        <dbReference type="ARBA" id="ARBA00022833"/>
    </source>
</evidence>
<evidence type="ECO:0000256" key="7">
    <source>
        <dbReference type="RuleBase" id="RU003797"/>
    </source>
</evidence>
<dbReference type="AlphaFoldDB" id="A0A1V1HYY3"/>
<keyword evidence="2" id="KW-0645">Protease</keyword>
<name>A0A1V1HYY3_9FIRM</name>
<dbReference type="Gene3D" id="3.40.140.10">
    <property type="entry name" value="Cytidine Deaminase, domain 2"/>
    <property type="match status" value="1"/>
</dbReference>
<dbReference type="EMBL" id="LN555523">
    <property type="protein sequence ID" value="CED93155.1"/>
    <property type="molecule type" value="Genomic_DNA"/>
</dbReference>
<dbReference type="KEGG" id="ril:CRIB_399"/>
<dbReference type="GO" id="GO:0006508">
    <property type="term" value="P:proteolysis"/>
    <property type="evidence" value="ECO:0007669"/>
    <property type="project" value="UniProtKB-KW"/>
</dbReference>
<feature type="domain" description="MPN" evidence="8">
    <location>
        <begin position="112"/>
        <end position="234"/>
    </location>
</feature>
<evidence type="ECO:0000313" key="10">
    <source>
        <dbReference type="Proteomes" id="UP000245622"/>
    </source>
</evidence>
<dbReference type="NCBIfam" id="TIGR00608">
    <property type="entry name" value="radc"/>
    <property type="match status" value="1"/>
</dbReference>
<keyword evidence="3" id="KW-0479">Metal-binding</keyword>
<dbReference type="Pfam" id="PF20582">
    <property type="entry name" value="UPF0758_N"/>
    <property type="match status" value="1"/>
</dbReference>
<sequence length="234" mass="26737">MYLNKTFNANMTVKEMALEERPREKMLAQGEKSLSNAELLAIILRTGTKQKNVIDLANYIINKDSQGIRYLQDITIEQLCEIDGVGLTKATMIKASLELGRRVASFKPNKYKVKNPWDIYKYYMDSLRYLKKEVFKVVLLNTKNEIITDVDVSVGTLNSSLVHPREVFIEAIKRSSNKIILIHNHPSGSIEPSLEDKNITKRLIRCGEIIGIEVIDHIIIGDGMYFSFKENMVI</sequence>
<dbReference type="GO" id="GO:0046872">
    <property type="term" value="F:metal ion binding"/>
    <property type="evidence" value="ECO:0007669"/>
    <property type="project" value="UniProtKB-KW"/>
</dbReference>
<evidence type="ECO:0000256" key="2">
    <source>
        <dbReference type="ARBA" id="ARBA00022670"/>
    </source>
</evidence>
<dbReference type="Pfam" id="PF04002">
    <property type="entry name" value="RadC"/>
    <property type="match status" value="1"/>
</dbReference>
<dbReference type="InterPro" id="IPR001405">
    <property type="entry name" value="UPF0758"/>
</dbReference>
<evidence type="ECO:0000256" key="3">
    <source>
        <dbReference type="ARBA" id="ARBA00022723"/>
    </source>
</evidence>
<reference evidence="9 10" key="1">
    <citation type="submission" date="2014-04" db="EMBL/GenBank/DDBJ databases">
        <authorList>
            <person name="Hornung B.V."/>
        </authorList>
    </citation>
    <scope>NUCLEOTIDE SEQUENCE [LARGE SCALE GENOMIC DNA]</scope>
    <source>
        <strain evidence="9 10">CRIB</strain>
    </source>
</reference>
<evidence type="ECO:0000259" key="8">
    <source>
        <dbReference type="PROSITE" id="PS50249"/>
    </source>
</evidence>